<dbReference type="InterPro" id="IPR002934">
    <property type="entry name" value="Polymerase_NTP_transf_dom"/>
</dbReference>
<dbReference type="AlphaFoldDB" id="A0AAJ6FR32"/>
<dbReference type="InterPro" id="IPR043519">
    <property type="entry name" value="NT_sf"/>
</dbReference>
<evidence type="ECO:0000259" key="1">
    <source>
        <dbReference type="Pfam" id="PF01909"/>
    </source>
</evidence>
<name>A0AAJ6FR32_9LACO</name>
<dbReference type="GO" id="GO:0016779">
    <property type="term" value="F:nucleotidyltransferase activity"/>
    <property type="evidence" value="ECO:0007669"/>
    <property type="project" value="InterPro"/>
</dbReference>
<dbReference type="EMBL" id="CP123751">
    <property type="protein sequence ID" value="WHQ79680.1"/>
    <property type="molecule type" value="Genomic_DNA"/>
</dbReference>
<dbReference type="Pfam" id="PF01909">
    <property type="entry name" value="NTP_transf_2"/>
    <property type="match status" value="1"/>
</dbReference>
<gene>
    <name evidence="2" type="ORF">QFF56_06880</name>
</gene>
<dbReference type="SUPFAM" id="SSF81301">
    <property type="entry name" value="Nucleotidyltransferase"/>
    <property type="match status" value="1"/>
</dbReference>
<dbReference type="Gene3D" id="3.30.460.10">
    <property type="entry name" value="Beta Polymerase, domain 2"/>
    <property type="match status" value="1"/>
</dbReference>
<sequence length="301" mass="34238">MVDNIIKSVAEKLSSLSYIEGIVLGGSRARGTHTEDSDIDIGIYYNSESFDINTINQFATKLDDEHRNNLVVPPGAWGDWINGGGWLVINGYHVDLILRDIKRVEQIMKDTEHGIVTANYQTGHPHGYISAMYRGELAISKILYAKNESLCELKKQAETYPNALQKSLVNFFMFEAGFSLMFVKANSGTDDKYYIAGHVFRIVSCLNQVLFACNNAYCINEKKAIKLLETFEHKPEKYTEKVNHIFEVLGISLFECYDMTEKLYNEVNEIVSEINNFLNEESSDERKQILNFKNKLATGLK</sequence>
<reference evidence="2" key="1">
    <citation type="submission" date="2023-04" db="EMBL/GenBank/DDBJ databases">
        <title>Four porcine-derived lactic acid bacteria strains analyses and their evaluation as potential probiotics based on genomics.</title>
        <authorList>
            <person name="Niu D."/>
        </authorList>
    </citation>
    <scope>NUCLEOTIDE SEQUENCE</scope>
    <source>
        <strain evidence="2">ZSB1</strain>
    </source>
</reference>
<evidence type="ECO:0000313" key="3">
    <source>
        <dbReference type="Proteomes" id="UP001238155"/>
    </source>
</evidence>
<accession>A0AAJ6FR32</accession>
<dbReference type="RefSeq" id="WP_283534511.1">
    <property type="nucleotide sequence ID" value="NZ_CP123751.1"/>
</dbReference>
<evidence type="ECO:0000313" key="2">
    <source>
        <dbReference type="EMBL" id="WHQ79680.1"/>
    </source>
</evidence>
<protein>
    <submittedName>
        <fullName evidence="2">Nucleotidyltransferase domain-containing protein</fullName>
    </submittedName>
</protein>
<feature type="domain" description="Polymerase nucleotidyl transferase" evidence="1">
    <location>
        <begin position="6"/>
        <end position="115"/>
    </location>
</feature>
<proteinExistence type="predicted"/>
<dbReference type="CDD" id="cd05403">
    <property type="entry name" value="NT_KNTase_like"/>
    <property type="match status" value="1"/>
</dbReference>
<organism evidence="2 3">
    <name type="scientific">Ligilactobacillus animalis</name>
    <dbReference type="NCBI Taxonomy" id="1605"/>
    <lineage>
        <taxon>Bacteria</taxon>
        <taxon>Bacillati</taxon>
        <taxon>Bacillota</taxon>
        <taxon>Bacilli</taxon>
        <taxon>Lactobacillales</taxon>
        <taxon>Lactobacillaceae</taxon>
        <taxon>Ligilactobacillus</taxon>
    </lineage>
</organism>
<dbReference type="Proteomes" id="UP001238155">
    <property type="component" value="Chromosome"/>
</dbReference>